<dbReference type="Pfam" id="PF00076">
    <property type="entry name" value="RRM_1"/>
    <property type="match status" value="1"/>
</dbReference>
<dbReference type="InterPro" id="IPR035979">
    <property type="entry name" value="RBD_domain_sf"/>
</dbReference>
<comment type="caution">
    <text evidence="6">The sequence shown here is derived from an EMBL/GenBank/DDBJ whole genome shotgun (WGS) entry which is preliminary data.</text>
</comment>
<dbReference type="GO" id="GO:0005829">
    <property type="term" value="C:cytosol"/>
    <property type="evidence" value="ECO:0007669"/>
    <property type="project" value="TreeGrafter"/>
</dbReference>
<keyword evidence="7" id="KW-1185">Reference proteome</keyword>
<dbReference type="EMBL" id="MVGC01000030">
    <property type="protein sequence ID" value="RJE26057.1"/>
    <property type="molecule type" value="Genomic_DNA"/>
</dbReference>
<dbReference type="STRING" id="2070753.A0A3A2ZXH2"/>
<dbReference type="SMART" id="SM00360">
    <property type="entry name" value="RRM"/>
    <property type="match status" value="1"/>
</dbReference>
<feature type="region of interest" description="Disordered" evidence="3">
    <location>
        <begin position="233"/>
        <end position="302"/>
    </location>
</feature>
<dbReference type="InterPro" id="IPR000504">
    <property type="entry name" value="RRM_dom"/>
</dbReference>
<dbReference type="Pfam" id="PF02136">
    <property type="entry name" value="NTF2"/>
    <property type="match status" value="1"/>
</dbReference>
<dbReference type="AlphaFoldDB" id="A0A3A2ZXH2"/>
<dbReference type="SUPFAM" id="SSF54427">
    <property type="entry name" value="NTF2-like"/>
    <property type="match status" value="1"/>
</dbReference>
<dbReference type="InterPro" id="IPR032710">
    <property type="entry name" value="NTF2-like_dom_sf"/>
</dbReference>
<accession>A0A3A2ZXH2</accession>
<reference evidence="7" key="1">
    <citation type="submission" date="2017-02" db="EMBL/GenBank/DDBJ databases">
        <authorList>
            <person name="Tafer H."/>
            <person name="Lopandic K."/>
        </authorList>
    </citation>
    <scope>NUCLEOTIDE SEQUENCE [LARGE SCALE GENOMIC DNA]</scope>
    <source>
        <strain evidence="7">CBS 366.77</strain>
    </source>
</reference>
<protein>
    <recommendedName>
        <fullName evidence="8">NTF2 and RRM domain protein</fullName>
    </recommendedName>
</protein>
<proteinExistence type="predicted"/>
<evidence type="ECO:0000256" key="1">
    <source>
        <dbReference type="ARBA" id="ARBA00022884"/>
    </source>
</evidence>
<dbReference type="GO" id="GO:0016579">
    <property type="term" value="P:protein deubiquitination"/>
    <property type="evidence" value="ECO:0007669"/>
    <property type="project" value="TreeGrafter"/>
</dbReference>
<dbReference type="GO" id="GO:0034517">
    <property type="term" value="P:ribophagy"/>
    <property type="evidence" value="ECO:0007669"/>
    <property type="project" value="TreeGrafter"/>
</dbReference>
<feature type="compositionally biased region" description="Polar residues" evidence="3">
    <location>
        <begin position="352"/>
        <end position="365"/>
    </location>
</feature>
<evidence type="ECO:0000259" key="4">
    <source>
        <dbReference type="PROSITE" id="PS50102"/>
    </source>
</evidence>
<evidence type="ECO:0000259" key="5">
    <source>
        <dbReference type="PROSITE" id="PS50177"/>
    </source>
</evidence>
<dbReference type="GO" id="GO:1990861">
    <property type="term" value="C:Ubp3-Bre5 deubiquitination complex"/>
    <property type="evidence" value="ECO:0007669"/>
    <property type="project" value="TreeGrafter"/>
</dbReference>
<organism evidence="6 7">
    <name type="scientific">Aspergillus sclerotialis</name>
    <dbReference type="NCBI Taxonomy" id="2070753"/>
    <lineage>
        <taxon>Eukaryota</taxon>
        <taxon>Fungi</taxon>
        <taxon>Dikarya</taxon>
        <taxon>Ascomycota</taxon>
        <taxon>Pezizomycotina</taxon>
        <taxon>Eurotiomycetes</taxon>
        <taxon>Eurotiomycetidae</taxon>
        <taxon>Eurotiales</taxon>
        <taxon>Aspergillaceae</taxon>
        <taxon>Aspergillus</taxon>
        <taxon>Aspergillus subgen. Polypaecilum</taxon>
    </lineage>
</organism>
<dbReference type="InterPro" id="IPR039539">
    <property type="entry name" value="Ras_GTPase_bind_prot"/>
</dbReference>
<evidence type="ECO:0000313" key="6">
    <source>
        <dbReference type="EMBL" id="RJE26057.1"/>
    </source>
</evidence>
<evidence type="ECO:0000256" key="3">
    <source>
        <dbReference type="SAM" id="MobiDB-lite"/>
    </source>
</evidence>
<dbReference type="CDD" id="cd00780">
    <property type="entry name" value="NTF2"/>
    <property type="match status" value="1"/>
</dbReference>
<dbReference type="GO" id="GO:1990904">
    <property type="term" value="C:ribonucleoprotein complex"/>
    <property type="evidence" value="ECO:0007669"/>
    <property type="project" value="TreeGrafter"/>
</dbReference>
<feature type="compositionally biased region" description="Gly residues" evidence="3">
    <location>
        <begin position="484"/>
        <end position="501"/>
    </location>
</feature>
<dbReference type="InterPro" id="IPR002075">
    <property type="entry name" value="NTF2_dom"/>
</dbReference>
<feature type="compositionally biased region" description="Pro residues" evidence="3">
    <location>
        <begin position="276"/>
        <end position="287"/>
    </location>
</feature>
<dbReference type="FunFam" id="3.10.450.50:FF:000003">
    <property type="entry name" value="Nuclear transport factor 2 family protein"/>
    <property type="match status" value="1"/>
</dbReference>
<gene>
    <name evidence="6" type="ORF">PHISCL_01582</name>
</gene>
<dbReference type="InterPro" id="IPR018222">
    <property type="entry name" value="Nuclear_transport_factor_2_euk"/>
</dbReference>
<dbReference type="CDD" id="cd00590">
    <property type="entry name" value="RRM_SF"/>
    <property type="match status" value="1"/>
</dbReference>
<feature type="compositionally biased region" description="Low complexity" evidence="3">
    <location>
        <begin position="187"/>
        <end position="211"/>
    </location>
</feature>
<dbReference type="PROSITE" id="PS50177">
    <property type="entry name" value="NTF2_DOMAIN"/>
    <property type="match status" value="1"/>
</dbReference>
<evidence type="ECO:0000313" key="7">
    <source>
        <dbReference type="Proteomes" id="UP000266188"/>
    </source>
</evidence>
<evidence type="ECO:0000256" key="2">
    <source>
        <dbReference type="PROSITE-ProRule" id="PRU00176"/>
    </source>
</evidence>
<dbReference type="PANTHER" id="PTHR10693">
    <property type="entry name" value="RAS GTPASE-ACTIVATING PROTEIN-BINDING PROTEIN"/>
    <property type="match status" value="1"/>
</dbReference>
<dbReference type="Gene3D" id="3.30.70.330">
    <property type="match status" value="1"/>
</dbReference>
<feature type="domain" description="NTF2" evidence="5">
    <location>
        <begin position="57"/>
        <end position="172"/>
    </location>
</feature>
<dbReference type="Gene3D" id="3.10.450.50">
    <property type="match status" value="1"/>
</dbReference>
<dbReference type="PANTHER" id="PTHR10693:SF20">
    <property type="entry name" value="AT27578P"/>
    <property type="match status" value="1"/>
</dbReference>
<sequence>MADTTQTPMNGNYPAYPESYNHTHAVVNSTNFQPAQTSTPTNATASEQKSDIPKDEVGWYFVEQYYTTMSRNPEKLHLFYSRQSQFVFGTEAESVPVAVGQKAVNEKIKQLEFQDCKVRVLNVDSQASFGNILVSVIGEISNKSEPSRKFVQTFVLAEQPNGYYVLNDIFRYLVDDEDELMNEHAAAAPGEEPAAGAPAQPATEAAPADAESQVNNEVAANKVDYKLGQAEANGEVAQPKEQAPQVNGTGGEEHQTISAEAAPADVAEPKSEKPLTPEPTPASPPETAPAASEKETAAPAKAVPKTWANIASKSGATAPIVPAIPVAPPKPTGATSSAQPTPTPVAPAREGTPNQPSSTDGSGWQTAGHDHKKTQSRAGEDQNVLAYIKNVNDKVDANVLKQTLSRFGKLKYFDVSRPKNCAFVEFAEPSGYTAAVAANPHQIGTEQIYVEERRTRANAYGANANFGSGRGGAGRGRGDRAGSQGRGGFQRDGGRGFGMRGRGNAAPKGRSQAQAA</sequence>
<keyword evidence="1 2" id="KW-0694">RNA-binding</keyword>
<feature type="domain" description="RRM" evidence="4">
    <location>
        <begin position="384"/>
        <end position="455"/>
    </location>
</feature>
<feature type="region of interest" description="Disordered" evidence="3">
    <location>
        <begin position="322"/>
        <end position="379"/>
    </location>
</feature>
<feature type="region of interest" description="Disordered" evidence="3">
    <location>
        <begin position="461"/>
        <end position="516"/>
    </location>
</feature>
<dbReference type="OrthoDB" id="339151at2759"/>
<feature type="region of interest" description="Disordered" evidence="3">
    <location>
        <begin position="187"/>
        <end position="213"/>
    </location>
</feature>
<dbReference type="SUPFAM" id="SSF54928">
    <property type="entry name" value="RNA-binding domain, RBD"/>
    <property type="match status" value="1"/>
</dbReference>
<name>A0A3A2ZXH2_9EURO</name>
<dbReference type="PROSITE" id="PS50102">
    <property type="entry name" value="RRM"/>
    <property type="match status" value="1"/>
</dbReference>
<dbReference type="Proteomes" id="UP000266188">
    <property type="component" value="Unassembled WGS sequence"/>
</dbReference>
<dbReference type="GO" id="GO:0003729">
    <property type="term" value="F:mRNA binding"/>
    <property type="evidence" value="ECO:0007669"/>
    <property type="project" value="TreeGrafter"/>
</dbReference>
<dbReference type="InterPro" id="IPR012677">
    <property type="entry name" value="Nucleotide-bd_a/b_plait_sf"/>
</dbReference>
<evidence type="ECO:0008006" key="8">
    <source>
        <dbReference type="Google" id="ProtNLM"/>
    </source>
</evidence>